<proteinExistence type="predicted"/>
<name>A0A225V1V5_9STRA</name>
<evidence type="ECO:0000313" key="1">
    <source>
        <dbReference type="EMBL" id="OWY99284.1"/>
    </source>
</evidence>
<evidence type="ECO:0000313" key="2">
    <source>
        <dbReference type="Proteomes" id="UP000198211"/>
    </source>
</evidence>
<protein>
    <submittedName>
        <fullName evidence="1">Uncharacterized protein</fullName>
    </submittedName>
</protein>
<dbReference type="EMBL" id="NBNE01008630">
    <property type="protein sequence ID" value="OWY99284.1"/>
    <property type="molecule type" value="Genomic_DNA"/>
</dbReference>
<comment type="caution">
    <text evidence="1">The sequence shown here is derived from an EMBL/GenBank/DDBJ whole genome shotgun (WGS) entry which is preliminary data.</text>
</comment>
<keyword evidence="2" id="KW-1185">Reference proteome</keyword>
<dbReference type="STRING" id="4795.A0A225V1V5"/>
<dbReference type="AlphaFoldDB" id="A0A225V1V5"/>
<dbReference type="Proteomes" id="UP000198211">
    <property type="component" value="Unassembled WGS sequence"/>
</dbReference>
<accession>A0A225V1V5</accession>
<organism evidence="1 2">
    <name type="scientific">Phytophthora megakarya</name>
    <dbReference type="NCBI Taxonomy" id="4795"/>
    <lineage>
        <taxon>Eukaryota</taxon>
        <taxon>Sar</taxon>
        <taxon>Stramenopiles</taxon>
        <taxon>Oomycota</taxon>
        <taxon>Peronosporomycetes</taxon>
        <taxon>Peronosporales</taxon>
        <taxon>Peronosporaceae</taxon>
        <taxon>Phytophthora</taxon>
    </lineage>
</organism>
<gene>
    <name evidence="1" type="ORF">PHMEG_00029738</name>
</gene>
<sequence length="190" mass="21483">MKIRIEAVDANNVTGTWKIVHLNGSNIHNHLASRDPSFHPGHRRRDMERLSSSDISHTDLVAAQTAVGVSTQVVVATIRSADPDTAIIAKYVSNKKNAGRREALTDDTPTELLLKKLDEHKFFFKVDVDKKPRDSGLYSGHTRELMNFTLGILTLWLSIAEKSCGKCYQKIFDRTLYWNFPSLQWKTLCA</sequence>
<dbReference type="OrthoDB" id="142471at2759"/>
<reference evidence="2" key="1">
    <citation type="submission" date="2017-03" db="EMBL/GenBank/DDBJ databases">
        <title>Phytopthora megakarya and P. palmivora, two closely related causual agents of cacao black pod achieved similar genome size and gene model numbers by different mechanisms.</title>
        <authorList>
            <person name="Ali S."/>
            <person name="Shao J."/>
            <person name="Larry D.J."/>
            <person name="Kronmiller B."/>
            <person name="Shen D."/>
            <person name="Strem M.D."/>
            <person name="Melnick R.L."/>
            <person name="Guiltinan M.J."/>
            <person name="Tyler B.M."/>
            <person name="Meinhardt L.W."/>
            <person name="Bailey B.A."/>
        </authorList>
    </citation>
    <scope>NUCLEOTIDE SEQUENCE [LARGE SCALE GENOMIC DNA]</scope>
    <source>
        <strain evidence="2">zdho120</strain>
    </source>
</reference>